<comment type="caution">
    <text evidence="1">The sequence shown here is derived from an EMBL/GenBank/DDBJ whole genome shotgun (WGS) entry which is preliminary data.</text>
</comment>
<sequence>MSFECQQIKVETPSQGTKRIFGKQKKAAAKQPWKQQVLKFGVTSQTKHSPPINRSAPESFFTFSSKPTPNKTPPTTTPPVTIAQAEASSGDIKMRGLAATSILERKADLTASESEQIVLVVMNSTEYGTLLEQMPELTKQLDSAGFRFLINTLFALHLFNAALNSVKCATFFGLSPEPIRYYSEAVDYLLLLDPTNMLLHPILGLLDLVMAKAKMFL</sequence>
<protein>
    <submittedName>
        <fullName evidence="1">Uncharacterized protein</fullName>
    </submittedName>
</protein>
<accession>A0ACC2RL65</accession>
<dbReference type="EMBL" id="QTSX02007136">
    <property type="protein sequence ID" value="KAJ9050807.1"/>
    <property type="molecule type" value="Genomic_DNA"/>
</dbReference>
<reference evidence="1" key="1">
    <citation type="submission" date="2022-04" db="EMBL/GenBank/DDBJ databases">
        <title>Genome of the entomopathogenic fungus Entomophthora muscae.</title>
        <authorList>
            <person name="Elya C."/>
            <person name="Lovett B.R."/>
            <person name="Lee E."/>
            <person name="Macias A.M."/>
            <person name="Hajek A.E."/>
            <person name="De Bivort B.L."/>
            <person name="Kasson M.T."/>
            <person name="De Fine Licht H.H."/>
            <person name="Stajich J.E."/>
        </authorList>
    </citation>
    <scope>NUCLEOTIDE SEQUENCE</scope>
    <source>
        <strain evidence="1">Berkeley</strain>
    </source>
</reference>
<keyword evidence="2" id="KW-1185">Reference proteome</keyword>
<evidence type="ECO:0000313" key="1">
    <source>
        <dbReference type="EMBL" id="KAJ9050807.1"/>
    </source>
</evidence>
<proteinExistence type="predicted"/>
<organism evidence="1 2">
    <name type="scientific">Entomophthora muscae</name>
    <dbReference type="NCBI Taxonomy" id="34485"/>
    <lineage>
        <taxon>Eukaryota</taxon>
        <taxon>Fungi</taxon>
        <taxon>Fungi incertae sedis</taxon>
        <taxon>Zoopagomycota</taxon>
        <taxon>Entomophthoromycotina</taxon>
        <taxon>Entomophthoromycetes</taxon>
        <taxon>Entomophthorales</taxon>
        <taxon>Entomophthoraceae</taxon>
        <taxon>Entomophthora</taxon>
    </lineage>
</organism>
<evidence type="ECO:0000313" key="2">
    <source>
        <dbReference type="Proteomes" id="UP001165960"/>
    </source>
</evidence>
<dbReference type="Proteomes" id="UP001165960">
    <property type="component" value="Unassembled WGS sequence"/>
</dbReference>
<name>A0ACC2RL65_9FUNG</name>
<gene>
    <name evidence="1" type="ORF">DSO57_1010807</name>
</gene>